<evidence type="ECO:0000313" key="3">
    <source>
        <dbReference type="EMBL" id="SEH06279.1"/>
    </source>
</evidence>
<name>A0A1H6FAG3_9GAMM</name>
<gene>
    <name evidence="3" type="ORF">MBHS_02134</name>
</gene>
<protein>
    <recommendedName>
        <fullName evidence="2">Type I restriction enzyme HindI endonuclease subunit-like C-terminal domain-containing protein</fullName>
    </recommendedName>
</protein>
<reference evidence="3 4" key="1">
    <citation type="submission" date="2016-10" db="EMBL/GenBank/DDBJ databases">
        <authorList>
            <person name="de Groot N.N."/>
        </authorList>
    </citation>
    <scope>NUCLEOTIDE SEQUENCE [LARGE SCALE GENOMIC DNA]</scope>
    <source>
        <strain evidence="3">MBHS1</strain>
    </source>
</reference>
<organism evidence="3 4">
    <name type="scientific">Candidatus Venteria ishoeyi</name>
    <dbReference type="NCBI Taxonomy" id="1899563"/>
    <lineage>
        <taxon>Bacteria</taxon>
        <taxon>Pseudomonadati</taxon>
        <taxon>Pseudomonadota</taxon>
        <taxon>Gammaproteobacteria</taxon>
        <taxon>Thiotrichales</taxon>
        <taxon>Thiotrichaceae</taxon>
        <taxon>Venteria</taxon>
    </lineage>
</organism>
<proteinExistence type="predicted"/>
<dbReference type="Proteomes" id="UP000236724">
    <property type="component" value="Unassembled WGS sequence"/>
</dbReference>
<keyword evidence="1" id="KW-0680">Restriction system</keyword>
<evidence type="ECO:0000256" key="1">
    <source>
        <dbReference type="ARBA" id="ARBA00022747"/>
    </source>
</evidence>
<dbReference type="PANTHER" id="PTHR30195:SF15">
    <property type="entry name" value="TYPE I RESTRICTION ENZYME HINDI ENDONUCLEASE SUBUNIT"/>
    <property type="match status" value="1"/>
</dbReference>
<keyword evidence="4" id="KW-1185">Reference proteome</keyword>
<evidence type="ECO:0000259" key="2">
    <source>
        <dbReference type="Pfam" id="PF11867"/>
    </source>
</evidence>
<dbReference type="GO" id="GO:0009307">
    <property type="term" value="P:DNA restriction-modification system"/>
    <property type="evidence" value="ECO:0007669"/>
    <property type="project" value="UniProtKB-KW"/>
</dbReference>
<feature type="domain" description="Type I restriction enzyme HindI endonuclease subunit-like C-terminal" evidence="2">
    <location>
        <begin position="42"/>
        <end position="335"/>
    </location>
</feature>
<dbReference type="InterPro" id="IPR051268">
    <property type="entry name" value="Type-I_R_enzyme_R_subunit"/>
</dbReference>
<evidence type="ECO:0000313" key="4">
    <source>
        <dbReference type="Proteomes" id="UP000236724"/>
    </source>
</evidence>
<dbReference type="EMBL" id="FMSV02000459">
    <property type="protein sequence ID" value="SEH06279.1"/>
    <property type="molecule type" value="Genomic_DNA"/>
</dbReference>
<sequence length="376" mass="43402">MMKKDNGLIVDYGNVYQKLEEAYSVYGEGGKSKGGDTGTGDTATKNLDELASQLEYVIDDIIVFLNELNFDLLQLLDSSPIEKLALIKEAINAICLNETTRAKFEVMAREMFKKYKSIFPEDEIKPFIKRFNAIEAVYNGLNQQVKEADIIDVIVKLQNVVDDNIELDTVSNKDGVHINLSNLDFDMLKKAYEKVGNKNKIVYDLQQAIDNKLKRMLSDNPSRLAFYEKYLKIIDDYNNGKDAEAIKKAFEDLVDYLADMDEEDHRAMREGLDEETLAIYDLLKKDELSKQEIEEVKKIAQETLVKLKKEQLNIQRWRESSQITAQVQTFIHDRLLYLPQEYYDDDEVDVKSIEVYQHIYSNYYGGGINSYNSFTV</sequence>
<dbReference type="AlphaFoldDB" id="A0A1H6FAG3"/>
<dbReference type="InterPro" id="IPR021810">
    <property type="entry name" value="T1RH-like_C"/>
</dbReference>
<accession>A0A1H6FAG3</accession>
<dbReference type="PANTHER" id="PTHR30195">
    <property type="entry name" value="TYPE I SITE-SPECIFIC DEOXYRIBONUCLEASE PROTEIN SUBUNIT M AND R"/>
    <property type="match status" value="1"/>
</dbReference>
<dbReference type="Pfam" id="PF11867">
    <property type="entry name" value="T1RH-like_C"/>
    <property type="match status" value="1"/>
</dbReference>